<dbReference type="AlphaFoldDB" id="A0A3P5XRK5"/>
<evidence type="ECO:0000313" key="2">
    <source>
        <dbReference type="Proteomes" id="UP000280759"/>
    </source>
</evidence>
<organism evidence="1 2">
    <name type="scientific">Streptococcus canis</name>
    <dbReference type="NCBI Taxonomy" id="1329"/>
    <lineage>
        <taxon>Bacteria</taxon>
        <taxon>Bacillati</taxon>
        <taxon>Bacillota</taxon>
        <taxon>Bacilli</taxon>
        <taxon>Lactobacillales</taxon>
        <taxon>Streptococcaceae</taxon>
        <taxon>Streptococcus</taxon>
    </lineage>
</organism>
<reference evidence="1 2" key="1">
    <citation type="submission" date="2018-10" db="EMBL/GenBank/DDBJ databases">
        <authorList>
            <consortium name="Molecular Microbiology and Infection Unit (UMMI)"/>
            <person name="Machado M."/>
        </authorList>
    </citation>
    <scope>NUCLEOTIDE SEQUENCE [LARGE SCALE GENOMIC DNA]</scope>
    <source>
        <strain evidence="1">FMV2238.02</strain>
    </source>
</reference>
<accession>A0A3P5XRK5</accession>
<evidence type="ECO:0000313" key="1">
    <source>
        <dbReference type="EMBL" id="VDC43343.1"/>
    </source>
</evidence>
<sequence>MIVSQVGFIGDSYVMLDRYSKHRRKVNEDIRTNH</sequence>
<proteinExistence type="predicted"/>
<keyword evidence="2" id="KW-1185">Reference proteome</keyword>
<dbReference type="EMBL" id="UXEP01000033">
    <property type="protein sequence ID" value="VDC43343.1"/>
    <property type="molecule type" value="Genomic_DNA"/>
</dbReference>
<gene>
    <name evidence="1" type="ORF">FMV2238Y02_18420</name>
</gene>
<name>A0A3P5XRK5_STRCB</name>
<protein>
    <submittedName>
        <fullName evidence="1">Uncharacterized protein</fullName>
    </submittedName>
</protein>
<dbReference type="Proteomes" id="UP000280759">
    <property type="component" value="Unassembled WGS sequence"/>
</dbReference>